<feature type="chain" id="PRO_5022894875" evidence="2">
    <location>
        <begin position="21"/>
        <end position="164"/>
    </location>
</feature>
<dbReference type="AlphaFoldDB" id="A0A5B8I5R1"/>
<name>A0A5B8I5R1_9RHOB</name>
<dbReference type="Proteomes" id="UP000318483">
    <property type="component" value="Chromosome"/>
</dbReference>
<evidence type="ECO:0000256" key="1">
    <source>
        <dbReference type="SAM" id="Phobius"/>
    </source>
</evidence>
<keyword evidence="1" id="KW-0812">Transmembrane</keyword>
<protein>
    <submittedName>
        <fullName evidence="3">VPLPA-CTERM sorting domain-containing protein</fullName>
    </submittedName>
</protein>
<evidence type="ECO:0000256" key="2">
    <source>
        <dbReference type="SAM" id="SignalP"/>
    </source>
</evidence>
<feature type="transmembrane region" description="Helical" evidence="1">
    <location>
        <begin position="138"/>
        <end position="157"/>
    </location>
</feature>
<dbReference type="NCBIfam" id="TIGR03370">
    <property type="entry name" value="VPLPA-CTERM"/>
    <property type="match status" value="1"/>
</dbReference>
<organism evidence="3 4">
    <name type="scientific">Qingshengfaniella alkalisoli</name>
    <dbReference type="NCBI Taxonomy" id="2599296"/>
    <lineage>
        <taxon>Bacteria</taxon>
        <taxon>Pseudomonadati</taxon>
        <taxon>Pseudomonadota</taxon>
        <taxon>Alphaproteobacteria</taxon>
        <taxon>Rhodobacterales</taxon>
        <taxon>Paracoccaceae</taxon>
        <taxon>Qingshengfaniella</taxon>
    </lineage>
</organism>
<reference evidence="3 4" key="1">
    <citation type="submission" date="2019-07" db="EMBL/GenBank/DDBJ databases">
        <title>Litoreibacter alkalisoli sp. nov., isolated from saline-alkaline soil.</title>
        <authorList>
            <person name="Wang S."/>
            <person name="Xu L."/>
            <person name="Xing Y.-T."/>
            <person name="Sun J.-Q."/>
        </authorList>
    </citation>
    <scope>NUCLEOTIDE SEQUENCE [LARGE SCALE GENOMIC DNA]</scope>
    <source>
        <strain evidence="3 4">LN3S51</strain>
    </source>
</reference>
<evidence type="ECO:0000313" key="3">
    <source>
        <dbReference type="EMBL" id="QDY68719.1"/>
    </source>
</evidence>
<accession>A0A5B8I5R1</accession>
<proteinExistence type="predicted"/>
<sequence length="164" mass="17573">MMKRLVLALVLIQSASSAAAATIHEWGQGYDGPSRIYMKAERVGDRVGQLFHDNAINWGAGVEFSTWLDFEGFGRIEVGVDTTNNGGCTRGCPDSMRILTLPDGVRASAMYASTEEDKTGVIEFFVDNPELTTPTTAVPLPASALFLVAGIGAFGAVRKRKSKS</sequence>
<keyword evidence="1" id="KW-0472">Membrane</keyword>
<dbReference type="InterPro" id="IPR022472">
    <property type="entry name" value="VPLPA-CTERM"/>
</dbReference>
<feature type="signal peptide" evidence="2">
    <location>
        <begin position="1"/>
        <end position="20"/>
    </location>
</feature>
<dbReference type="EMBL" id="CP042261">
    <property type="protein sequence ID" value="QDY68719.1"/>
    <property type="molecule type" value="Genomic_DNA"/>
</dbReference>
<gene>
    <name evidence="3" type="ORF">FPZ52_03155</name>
</gene>
<keyword evidence="2" id="KW-0732">Signal</keyword>
<dbReference type="KEGG" id="lit:FPZ52_03155"/>
<keyword evidence="1" id="KW-1133">Transmembrane helix</keyword>
<keyword evidence="4" id="KW-1185">Reference proteome</keyword>
<evidence type="ECO:0000313" key="4">
    <source>
        <dbReference type="Proteomes" id="UP000318483"/>
    </source>
</evidence>